<dbReference type="SUPFAM" id="SSF51735">
    <property type="entry name" value="NAD(P)-binding Rossmann-fold domains"/>
    <property type="match status" value="1"/>
</dbReference>
<name>A0A8J7JEH4_9CYAN</name>
<dbReference type="InterPro" id="IPR036291">
    <property type="entry name" value="NAD(P)-bd_dom_sf"/>
</dbReference>
<dbReference type="Proteomes" id="UP000654482">
    <property type="component" value="Unassembled WGS sequence"/>
</dbReference>
<sequence>MDISPEEMEICLRVLQTVSEDVAIAQSHDRFKSLVAKIYKQGKKIQRGAERVRRASEDWGLKEETQLVQSKANPLGKRALPQEGKGKRLNRPVSCYICKQPYRDLHFFYHLLCPTCAALNYDKRSQRADLTGRTALVTGGRVKIGYQVVLRLLRDRARTIITTRFPVDCARRLSGEPDFEEWRDRAIIYGLDLRYLPGVEAFVRDLRDREPFLDILINNAAQTIKRPLGFYQHLLERERAPLHSLPSEVRGLIANEENRESFLLENQMPSQPHFLPTTIENFPANILDEDGQQLDLRPLNSWLLKLDEVSTTELLEVQLVNAIAPFILTGQLKSLLARSPAKRRFIINVSAMEGQFNRQNKTIYHPHTNMAKAALNMMTRTSAADYAKDGVYLNSVDTGWITDENPYSKKTHLQNERGFYPPLDLIDGMARIYDPIAQGINHPDIPLYGHFLKNYVPYPW</sequence>
<comment type="caution">
    <text evidence="1">The sequence shown here is derived from an EMBL/GenBank/DDBJ whole genome shotgun (WGS) entry which is preliminary data.</text>
</comment>
<dbReference type="EMBL" id="JADEWZ010000041">
    <property type="protein sequence ID" value="MBE9118245.1"/>
    <property type="molecule type" value="Genomic_DNA"/>
</dbReference>
<reference evidence="1" key="1">
    <citation type="submission" date="2020-10" db="EMBL/GenBank/DDBJ databases">
        <authorList>
            <person name="Castelo-Branco R."/>
            <person name="Eusebio N."/>
            <person name="Adriana R."/>
            <person name="Vieira A."/>
            <person name="Brugerolle De Fraissinette N."/>
            <person name="Rezende De Castro R."/>
            <person name="Schneider M.P."/>
            <person name="Vasconcelos V."/>
            <person name="Leao P.N."/>
        </authorList>
    </citation>
    <scope>NUCLEOTIDE SEQUENCE</scope>
    <source>
        <strain evidence="1">LEGE 07157</strain>
    </source>
</reference>
<dbReference type="GO" id="GO:0016491">
    <property type="term" value="F:oxidoreductase activity"/>
    <property type="evidence" value="ECO:0007669"/>
    <property type="project" value="TreeGrafter"/>
</dbReference>
<dbReference type="AlphaFoldDB" id="A0A8J7JEH4"/>
<evidence type="ECO:0000313" key="2">
    <source>
        <dbReference type="Proteomes" id="UP000654482"/>
    </source>
</evidence>
<dbReference type="Pfam" id="PF13561">
    <property type="entry name" value="adh_short_C2"/>
    <property type="match status" value="1"/>
</dbReference>
<dbReference type="PRINTS" id="PR00081">
    <property type="entry name" value="GDHRDH"/>
</dbReference>
<dbReference type="Pfam" id="PF00106">
    <property type="entry name" value="adh_short"/>
    <property type="match status" value="1"/>
</dbReference>
<keyword evidence="2" id="KW-1185">Reference proteome</keyword>
<organism evidence="1 2">
    <name type="scientific">Lusitaniella coriacea LEGE 07157</name>
    <dbReference type="NCBI Taxonomy" id="945747"/>
    <lineage>
        <taxon>Bacteria</taxon>
        <taxon>Bacillati</taxon>
        <taxon>Cyanobacteriota</taxon>
        <taxon>Cyanophyceae</taxon>
        <taxon>Spirulinales</taxon>
        <taxon>Lusitaniellaceae</taxon>
        <taxon>Lusitaniella</taxon>
    </lineage>
</organism>
<dbReference type="PANTHER" id="PTHR43544:SF2">
    <property type="entry name" value="OXIDOREDUCTASE"/>
    <property type="match status" value="1"/>
</dbReference>
<gene>
    <name evidence="1" type="ORF">IQ249_20330</name>
</gene>
<accession>A0A8J7JEH4</accession>
<proteinExistence type="predicted"/>
<dbReference type="InterPro" id="IPR051468">
    <property type="entry name" value="Fungal_SecMetab_SDRs"/>
</dbReference>
<protein>
    <submittedName>
        <fullName evidence="1">SDR family oxidoreductase</fullName>
    </submittedName>
</protein>
<dbReference type="PANTHER" id="PTHR43544">
    <property type="entry name" value="SHORT-CHAIN DEHYDROGENASE/REDUCTASE"/>
    <property type="match status" value="1"/>
</dbReference>
<dbReference type="InterPro" id="IPR002347">
    <property type="entry name" value="SDR_fam"/>
</dbReference>
<evidence type="ECO:0000313" key="1">
    <source>
        <dbReference type="EMBL" id="MBE9118245.1"/>
    </source>
</evidence>
<dbReference type="CDD" id="cd05233">
    <property type="entry name" value="SDR_c"/>
    <property type="match status" value="1"/>
</dbReference>
<dbReference type="Gene3D" id="3.40.50.720">
    <property type="entry name" value="NAD(P)-binding Rossmann-like Domain"/>
    <property type="match status" value="2"/>
</dbReference>
<dbReference type="GO" id="GO:0005737">
    <property type="term" value="C:cytoplasm"/>
    <property type="evidence" value="ECO:0007669"/>
    <property type="project" value="TreeGrafter"/>
</dbReference>